<feature type="compositionally biased region" description="Low complexity" evidence="1">
    <location>
        <begin position="1112"/>
        <end position="1122"/>
    </location>
</feature>
<feature type="compositionally biased region" description="Polar residues" evidence="1">
    <location>
        <begin position="1138"/>
        <end position="1162"/>
    </location>
</feature>
<evidence type="ECO:0000256" key="1">
    <source>
        <dbReference type="SAM" id="MobiDB-lite"/>
    </source>
</evidence>
<feature type="compositionally biased region" description="Low complexity" evidence="1">
    <location>
        <begin position="1659"/>
        <end position="1676"/>
    </location>
</feature>
<evidence type="ECO:0000313" key="3">
    <source>
        <dbReference type="Proteomes" id="UP000245956"/>
    </source>
</evidence>
<feature type="compositionally biased region" description="Polar residues" evidence="1">
    <location>
        <begin position="1570"/>
        <end position="1594"/>
    </location>
</feature>
<feature type="compositionally biased region" description="Polar residues" evidence="1">
    <location>
        <begin position="1041"/>
        <end position="1059"/>
    </location>
</feature>
<feature type="compositionally biased region" description="Basic residues" evidence="1">
    <location>
        <begin position="1346"/>
        <end position="1360"/>
    </location>
</feature>
<protein>
    <submittedName>
        <fullName evidence="2">Uncharacterized protein</fullName>
    </submittedName>
</protein>
<feature type="compositionally biased region" description="Basic and acidic residues" evidence="1">
    <location>
        <begin position="1255"/>
        <end position="1278"/>
    </location>
</feature>
<accession>A0A2U3E6I4</accession>
<gene>
    <name evidence="2" type="ORF">PCL_00264</name>
</gene>
<feature type="compositionally biased region" description="Basic and acidic residues" evidence="1">
    <location>
        <begin position="1633"/>
        <end position="1652"/>
    </location>
</feature>
<dbReference type="EMBL" id="LCWV01000010">
    <property type="protein sequence ID" value="PWI70120.1"/>
    <property type="molecule type" value="Genomic_DNA"/>
</dbReference>
<feature type="compositionally biased region" description="Low complexity" evidence="1">
    <location>
        <begin position="407"/>
        <end position="423"/>
    </location>
</feature>
<feature type="compositionally biased region" description="Pro residues" evidence="1">
    <location>
        <begin position="1474"/>
        <end position="1487"/>
    </location>
</feature>
<feature type="compositionally biased region" description="Basic and acidic residues" evidence="1">
    <location>
        <begin position="1727"/>
        <end position="1743"/>
    </location>
</feature>
<reference evidence="2 3" key="1">
    <citation type="journal article" date="2016" name="Front. Microbiol.">
        <title>Genome and transcriptome sequences reveal the specific parasitism of the nematophagous Purpureocillium lilacinum 36-1.</title>
        <authorList>
            <person name="Xie J."/>
            <person name="Li S."/>
            <person name="Mo C."/>
            <person name="Xiao X."/>
            <person name="Peng D."/>
            <person name="Wang G."/>
            <person name="Xiao Y."/>
        </authorList>
    </citation>
    <scope>NUCLEOTIDE SEQUENCE [LARGE SCALE GENOMIC DNA]</scope>
    <source>
        <strain evidence="2 3">36-1</strain>
    </source>
</reference>
<feature type="compositionally biased region" description="Basic residues" evidence="1">
    <location>
        <begin position="1414"/>
        <end position="1426"/>
    </location>
</feature>
<feature type="compositionally biased region" description="Basic and acidic residues" evidence="1">
    <location>
        <begin position="459"/>
        <end position="477"/>
    </location>
</feature>
<feature type="compositionally biased region" description="Low complexity" evidence="1">
    <location>
        <begin position="1595"/>
        <end position="1612"/>
    </location>
</feature>
<sequence length="1743" mass="186626">MADHPANSGGGSAFRTNGSYMSLEAPHVVLDAAGVPKNYASSQPLGTQAAFAAFYPNGLPVTYNMVHGYDSGGVPHQYIENHLPVRFYTHPPPTAQGKFSTLYGQYAFRKLGDLLPERRVHLWNRDEIQSVCNSVRLIFWADMKRMARPYRWDDLWEFFDAHDLYHYGALNLWNVINTLYDENKLIANQFNAEAMLEIGHFCDQWLKKEANRTKIAQWNSLKGGIICVLGPEDWEEIGDLKDDELSLLNSALHYRRDLLLEGGLKQYNVPPRDLVSAADSGTVVNWLAGSQVLGTNGLPSPPSAEACQSTMNPTVPCFVQDGNHYYHPLGQNAPAAESPKMSAVEALRESSEVDVPKKAEKMRPTGVVTESGVVIAMGSSKLPPDWDKRVAETAARFEAQAADERNAATQAASQARRAATETQPPSTVLAGDNNIAPVVKVPRATASSPNLKDASLWSTDKKQESLASRDEEHKPEETVPQQAQAVHDMASGVEKAAAKAEVVDKTPTATAIPQDQKTDIATIAQPLSYVPQQAHLQGVAGNMYSATGFEAMPQQSGQAMVSGPQRGHAWPTQPPFPRMSGQRRHSHLAYQTYRHGAGMVGAEQSPDSSRHASARNMVRAPSSADDSFYSFENSEDRADSRYGANSPELQNPVPAINVGPRAIAARLHASQPSAQGEYVGAPQRNYTAPEFQRVGRGTSNLGNNRWGESHSRNSSMNQSAQFVSPPRGGGTWSGGRGRGRYRGGNSGHRGAFSGYMPQHGGQTYEYSGFEGRVQSQLQSGPQNEAHAQGRCRNEHHNGGKFSYKPCSCFKCNVNNRSVMVRVDESPETPVMEVQAKIKHGLGERFGDVDAVFPTELQDGVGFIVRFRYESSVPDALAFGSGEISNWNMSVAISAAMKSKWVNTTWPQAVPQTIEGPGYQHMQAPFQPAMPMSNPPPMPFGYQNMAPSHAPYSTMPGFAPPLLADPFACIPPPVPGSLTSAYDGQLHHLSRATEHRPVAELPAAEQLAPCAPTSVQQQQAAPKTTKTQSKPPCEEALYDLSRQGNASVTTPELSGATASPTKARVLLPTASPVQPTTPTMANKGGPKKHEKQTHGVPVETEHGQGHQDKKRAASGAAPGTPTPKQKRSKEPQADLAKDTATSIDDANKTTEGSQDEQPPTTVGASKDPASALPEGKEATEPSAAATQRRTPSMFTEDQIRDRKRAWDRIPMPLNPLKAKKPTDGSSGPSQPQVAENKASMESQQTTGSELQFVRWVEARTAKKKGKTEGEEAPVKRADAAKSSLLDHASSSGPSKKGKPQPTESSSDLRPDSLSAQWPADPGSMAAQRPAPMSLSTLFGGPAAPARGRGHFRQQSRGRRHFPSQPVSGRSSRQSSHSNQGGVPDGGHQAAHSRHASQSGTGDVDVGLTAADGRGSVRKNRNKKKKNKSQASSAFVSPQDAPQANQQHGGSAPGQASQATGQGGYDVPSHIAVQPMPRPGPGPMGPPTELPIRTRNFPSAGEQASRPAQDIRSQGQASGSMLDRAQPQQSRQHYRADAGGSLRMGKNRRQRLHQQLFDAPSVAESAAEQHAGTETSAPHTPIVAQSFSAGVQQDITSPRGGRPRQSSSSPGSGSKAILLNPRAEVFVSPQMRAAKVAEKEAGTTEGTTGEKSDGELTAQDGQAQHAAAPSAATPSSGSLLQTRTTDDFTVVEWPSRPGQETSLSRSPTAQSQENASDEACRTLSAAGSPDRDEAGGPEGKDGGGE</sequence>
<proteinExistence type="predicted"/>
<feature type="region of interest" description="Disordered" evidence="1">
    <location>
        <begin position="400"/>
        <end position="431"/>
    </location>
</feature>
<feature type="compositionally biased region" description="Polar residues" evidence="1">
    <location>
        <begin position="1183"/>
        <end position="1194"/>
    </location>
</feature>
<feature type="region of interest" description="Disordered" evidence="1">
    <location>
        <begin position="600"/>
        <end position="654"/>
    </location>
</feature>
<feature type="compositionally biased region" description="Gly residues" evidence="1">
    <location>
        <begin position="727"/>
        <end position="738"/>
    </location>
</feature>
<organism evidence="2 3">
    <name type="scientific">Purpureocillium lilacinum</name>
    <name type="common">Paecilomyces lilacinus</name>
    <dbReference type="NCBI Taxonomy" id="33203"/>
    <lineage>
        <taxon>Eukaryota</taxon>
        <taxon>Fungi</taxon>
        <taxon>Dikarya</taxon>
        <taxon>Ascomycota</taxon>
        <taxon>Pezizomycotina</taxon>
        <taxon>Sordariomycetes</taxon>
        <taxon>Hypocreomycetidae</taxon>
        <taxon>Hypocreales</taxon>
        <taxon>Ophiocordycipitaceae</taxon>
        <taxon>Purpureocillium</taxon>
    </lineage>
</organism>
<dbReference type="Proteomes" id="UP000245956">
    <property type="component" value="Unassembled WGS sequence"/>
</dbReference>
<feature type="compositionally biased region" description="Basic and acidic residues" evidence="1">
    <location>
        <begin position="1196"/>
        <end position="1206"/>
    </location>
</feature>
<feature type="compositionally biased region" description="Polar residues" evidence="1">
    <location>
        <begin position="1696"/>
        <end position="1712"/>
    </location>
</feature>
<feature type="compositionally biased region" description="Basic and acidic residues" evidence="1">
    <location>
        <begin position="1127"/>
        <end position="1136"/>
    </location>
</feature>
<feature type="region of interest" description="Disordered" evidence="1">
    <location>
        <begin position="694"/>
        <end position="738"/>
    </location>
</feature>
<feature type="region of interest" description="Disordered" evidence="1">
    <location>
        <begin position="445"/>
        <end position="482"/>
    </location>
</feature>
<evidence type="ECO:0000313" key="2">
    <source>
        <dbReference type="EMBL" id="PWI70120.1"/>
    </source>
</evidence>
<feature type="compositionally biased region" description="Polar residues" evidence="1">
    <location>
        <begin position="1427"/>
        <end position="1458"/>
    </location>
</feature>
<comment type="caution">
    <text evidence="2">The sequence shown here is derived from an EMBL/GenBank/DDBJ whole genome shotgun (WGS) entry which is preliminary data.</text>
</comment>
<feature type="region of interest" description="Disordered" evidence="1">
    <location>
        <begin position="1009"/>
        <end position="1743"/>
    </location>
</feature>
<feature type="compositionally biased region" description="Basic and acidic residues" evidence="1">
    <location>
        <begin position="1098"/>
        <end position="1110"/>
    </location>
</feature>
<feature type="compositionally biased region" description="Low complexity" evidence="1">
    <location>
        <begin position="1015"/>
        <end position="1030"/>
    </location>
</feature>
<feature type="compositionally biased region" description="Polar residues" evidence="1">
    <location>
        <begin position="712"/>
        <end position="722"/>
    </location>
</feature>
<feature type="compositionally biased region" description="Low complexity" evidence="1">
    <location>
        <begin position="1362"/>
        <end position="1380"/>
    </location>
</feature>
<feature type="compositionally biased region" description="Polar residues" evidence="1">
    <location>
        <begin position="1070"/>
        <end position="1079"/>
    </location>
</feature>
<name>A0A2U3E6I4_PURLI</name>
<feature type="compositionally biased region" description="Polar residues" evidence="1">
    <location>
        <begin position="1222"/>
        <end position="1248"/>
    </location>
</feature>